<protein>
    <submittedName>
        <fullName evidence="2">Uncharacterized protein</fullName>
    </submittedName>
</protein>
<dbReference type="EMBL" id="BBLG01000027">
    <property type="protein sequence ID" value="GAK78086.1"/>
    <property type="molecule type" value="Genomic_DNA"/>
</dbReference>
<keyword evidence="1" id="KW-0812">Transmembrane</keyword>
<sequence length="56" mass="5955">MDPKLHGKVTHPPPVTFVIVTFVGVSVTKTFVAKSVPKLLTTIFHETVSPGAKGPD</sequence>
<reference evidence="2 3" key="1">
    <citation type="journal article" date="2014" name="Genome Announc.">
        <title>Draft Genome Sequences of Marine Flavobacterium Nonlabens Strains NR17, NR24, NR27, NR32, NR33, and Ara13.</title>
        <authorList>
            <person name="Nakanishi M."/>
            <person name="Meirelles P."/>
            <person name="Suzuki R."/>
            <person name="Takatani N."/>
            <person name="Mino S."/>
            <person name="Suda W."/>
            <person name="Oshima K."/>
            <person name="Hattori M."/>
            <person name="Ohkuma M."/>
            <person name="Hosokawa M."/>
            <person name="Miyashita K."/>
            <person name="Thompson F.L."/>
            <person name="Niwa A."/>
            <person name="Sawabe T."/>
            <person name="Sawabe T."/>
        </authorList>
    </citation>
    <scope>NUCLEOTIDE SEQUENCE [LARGE SCALE GENOMIC DNA]</scope>
    <source>
        <strain evidence="3">JCM19296</strain>
    </source>
</reference>
<dbReference type="AlphaFoldDB" id="A0A081DGP0"/>
<dbReference type="Proteomes" id="UP000028980">
    <property type="component" value="Unassembled WGS sequence"/>
</dbReference>
<evidence type="ECO:0000313" key="2">
    <source>
        <dbReference type="EMBL" id="GAK78086.1"/>
    </source>
</evidence>
<feature type="transmembrane region" description="Helical" evidence="1">
    <location>
        <begin position="15"/>
        <end position="32"/>
    </location>
</feature>
<name>A0A081DGP0_NONUL</name>
<gene>
    <name evidence="2" type="ORF">JCM19296_3700</name>
</gene>
<proteinExistence type="predicted"/>
<keyword evidence="1" id="KW-1133">Transmembrane helix</keyword>
<comment type="caution">
    <text evidence="2">The sequence shown here is derived from an EMBL/GenBank/DDBJ whole genome shotgun (WGS) entry which is preliminary data.</text>
</comment>
<keyword evidence="1" id="KW-0472">Membrane</keyword>
<evidence type="ECO:0000313" key="3">
    <source>
        <dbReference type="Proteomes" id="UP000028980"/>
    </source>
</evidence>
<evidence type="ECO:0000256" key="1">
    <source>
        <dbReference type="SAM" id="Phobius"/>
    </source>
</evidence>
<accession>A0A081DGP0</accession>
<organism evidence="2 3">
    <name type="scientific">Nonlabens ulvanivorans</name>
    <name type="common">Persicivirga ulvanivorans</name>
    <dbReference type="NCBI Taxonomy" id="906888"/>
    <lineage>
        <taxon>Bacteria</taxon>
        <taxon>Pseudomonadati</taxon>
        <taxon>Bacteroidota</taxon>
        <taxon>Flavobacteriia</taxon>
        <taxon>Flavobacteriales</taxon>
        <taxon>Flavobacteriaceae</taxon>
        <taxon>Nonlabens</taxon>
    </lineage>
</organism>